<dbReference type="EMBL" id="JACRTG010000025">
    <property type="protein sequence ID" value="MBC8588591.1"/>
    <property type="molecule type" value="Genomic_DNA"/>
</dbReference>
<dbReference type="PANTHER" id="PTHR43968:SF6">
    <property type="entry name" value="GLUTATHIONE S-TRANSFERASE OMEGA"/>
    <property type="match status" value="1"/>
</dbReference>
<dbReference type="InterPro" id="IPR050983">
    <property type="entry name" value="GST_Omega/HSP26"/>
</dbReference>
<dbReference type="RefSeq" id="WP_262430048.1">
    <property type="nucleotide sequence ID" value="NZ_JACRTG010000025.1"/>
</dbReference>
<dbReference type="PROSITE" id="PS50404">
    <property type="entry name" value="GST_NTER"/>
    <property type="match status" value="1"/>
</dbReference>
<name>A0A926EVY1_9FIRM</name>
<accession>A0A926EVY1</accession>
<dbReference type="CDD" id="cd00570">
    <property type="entry name" value="GST_N_family"/>
    <property type="match status" value="1"/>
</dbReference>
<dbReference type="AlphaFoldDB" id="A0A926EVY1"/>
<protein>
    <submittedName>
        <fullName evidence="2">Glutathione S-transferase N-terminal domain-containing protein</fullName>
    </submittedName>
</protein>
<organism evidence="2 3">
    <name type="scientific">Paratissierella segnis</name>
    <dbReference type="NCBI Taxonomy" id="2763679"/>
    <lineage>
        <taxon>Bacteria</taxon>
        <taxon>Bacillati</taxon>
        <taxon>Bacillota</taxon>
        <taxon>Tissierellia</taxon>
        <taxon>Tissierellales</taxon>
        <taxon>Tissierellaceae</taxon>
        <taxon>Paratissierella</taxon>
    </lineage>
</organism>
<evidence type="ECO:0000313" key="2">
    <source>
        <dbReference type="EMBL" id="MBC8588591.1"/>
    </source>
</evidence>
<dbReference type="SUPFAM" id="SSF52833">
    <property type="entry name" value="Thioredoxin-like"/>
    <property type="match status" value="1"/>
</dbReference>
<dbReference type="Gene3D" id="3.40.30.10">
    <property type="entry name" value="Glutaredoxin"/>
    <property type="match status" value="1"/>
</dbReference>
<keyword evidence="3" id="KW-1185">Reference proteome</keyword>
<reference evidence="2" key="1">
    <citation type="submission" date="2020-08" db="EMBL/GenBank/DDBJ databases">
        <title>Genome public.</title>
        <authorList>
            <person name="Liu C."/>
            <person name="Sun Q."/>
        </authorList>
    </citation>
    <scope>NUCLEOTIDE SEQUENCE</scope>
    <source>
        <strain evidence="2">BX21</strain>
    </source>
</reference>
<dbReference type="InterPro" id="IPR036249">
    <property type="entry name" value="Thioredoxin-like_sf"/>
</dbReference>
<dbReference type="Proteomes" id="UP000601171">
    <property type="component" value="Unassembled WGS sequence"/>
</dbReference>
<comment type="caution">
    <text evidence="2">The sequence shown here is derived from an EMBL/GenBank/DDBJ whole genome shotgun (WGS) entry which is preliminary data.</text>
</comment>
<dbReference type="PANTHER" id="PTHR43968">
    <property type="match status" value="1"/>
</dbReference>
<dbReference type="Pfam" id="PF13417">
    <property type="entry name" value="GST_N_3"/>
    <property type="match status" value="1"/>
</dbReference>
<sequence>MKDLKLYYMEGCPYCNKVRKYMKEHDIDVDMVDIHADKSNEEELIKLGGKDQVPMLLIDGKPLYESDDIIGWFKENK</sequence>
<dbReference type="PROSITE" id="PS51354">
    <property type="entry name" value="GLUTAREDOXIN_2"/>
    <property type="match status" value="1"/>
</dbReference>
<evidence type="ECO:0000313" key="3">
    <source>
        <dbReference type="Proteomes" id="UP000601171"/>
    </source>
</evidence>
<dbReference type="GO" id="GO:0005737">
    <property type="term" value="C:cytoplasm"/>
    <property type="evidence" value="ECO:0007669"/>
    <property type="project" value="TreeGrafter"/>
</dbReference>
<feature type="domain" description="GST N-terminal" evidence="1">
    <location>
        <begin position="2"/>
        <end position="77"/>
    </location>
</feature>
<proteinExistence type="predicted"/>
<gene>
    <name evidence="2" type="ORF">H8707_10170</name>
</gene>
<evidence type="ECO:0000259" key="1">
    <source>
        <dbReference type="PROSITE" id="PS50404"/>
    </source>
</evidence>
<dbReference type="InterPro" id="IPR004045">
    <property type="entry name" value="Glutathione_S-Trfase_N"/>
</dbReference>